<evidence type="ECO:0000313" key="1">
    <source>
        <dbReference type="EMBL" id="AKB36328.1"/>
    </source>
</evidence>
<dbReference type="AlphaFoldDB" id="A0A0E3PP58"/>
<evidence type="ECO:0000313" key="2">
    <source>
        <dbReference type="Proteomes" id="UP000033123"/>
    </source>
</evidence>
<accession>A0A0E3PP58</accession>
<dbReference type="Proteomes" id="UP000033123">
    <property type="component" value="Chromosome"/>
</dbReference>
<gene>
    <name evidence="1" type="ORF">MSSAC_1738</name>
</gene>
<dbReference type="KEGG" id="msj:MSSAC_1738"/>
<proteinExistence type="predicted"/>
<organism evidence="1 2">
    <name type="scientific">Methanosarcina siciliae C2J</name>
    <dbReference type="NCBI Taxonomy" id="1434118"/>
    <lineage>
        <taxon>Archaea</taxon>
        <taxon>Methanobacteriati</taxon>
        <taxon>Methanobacteriota</taxon>
        <taxon>Stenosarchaea group</taxon>
        <taxon>Methanomicrobia</taxon>
        <taxon>Methanosarcinales</taxon>
        <taxon>Methanosarcinaceae</taxon>
        <taxon>Methanosarcina</taxon>
    </lineage>
</organism>
<reference evidence="1 2" key="1">
    <citation type="submission" date="2014-07" db="EMBL/GenBank/DDBJ databases">
        <title>Methanogenic archaea and the global carbon cycle.</title>
        <authorList>
            <person name="Henriksen J.R."/>
            <person name="Luke J."/>
            <person name="Reinhart S."/>
            <person name="Benedict M.N."/>
            <person name="Youngblut N.D."/>
            <person name="Metcalf M.E."/>
            <person name="Whitaker R.J."/>
            <person name="Metcalf W.W."/>
        </authorList>
    </citation>
    <scope>NUCLEOTIDE SEQUENCE [LARGE SCALE GENOMIC DNA]</scope>
    <source>
        <strain evidence="1 2">C2J</strain>
    </source>
</reference>
<name>A0A0E3PP58_9EURY</name>
<dbReference type="PATRIC" id="fig|1434118.4.peg.2213"/>
<dbReference type="EMBL" id="CP009508">
    <property type="protein sequence ID" value="AKB36328.1"/>
    <property type="molecule type" value="Genomic_DNA"/>
</dbReference>
<sequence>MRFYTTKYKLRLKEFFNRKKKSIGHAKAIIALARKIATIIWHLITVRQEVMS</sequence>
<dbReference type="HOGENOM" id="CLU_3075402_0_0_2"/>
<protein>
    <submittedName>
        <fullName evidence="1">Mobile element protein</fullName>
    </submittedName>
</protein>